<protein>
    <recommendedName>
        <fullName evidence="5">Fimbrial assembly protein</fullName>
    </recommendedName>
</protein>
<gene>
    <name evidence="3" type="ORF">N782_21250</name>
</gene>
<name>A0A0A2TXE2_9BACI</name>
<dbReference type="EMBL" id="AVBF01000007">
    <property type="protein sequence ID" value="KGP73925.1"/>
    <property type="molecule type" value="Genomic_DNA"/>
</dbReference>
<reference evidence="3 4" key="1">
    <citation type="journal article" date="2015" name="Stand. Genomic Sci.">
        <title>High quality draft genome sequence of the moderately halophilic bacterium Pontibacillus yanchengensis Y32(T) and comparison among Pontibacillus genomes.</title>
        <authorList>
            <person name="Huang J."/>
            <person name="Qiao Z.X."/>
            <person name="Tang J.W."/>
            <person name="Wang G."/>
        </authorList>
    </citation>
    <scope>NUCLEOTIDE SEQUENCE [LARGE SCALE GENOMIC DNA]</scope>
    <source>
        <strain evidence="3 4">Y32</strain>
    </source>
</reference>
<feature type="transmembrane region" description="Helical" evidence="2">
    <location>
        <begin position="15"/>
        <end position="37"/>
    </location>
</feature>
<accession>A0A0A2TXE2</accession>
<dbReference type="Proteomes" id="UP000030147">
    <property type="component" value="Unassembled WGS sequence"/>
</dbReference>
<dbReference type="eggNOG" id="COG3166">
    <property type="taxonomic scope" value="Bacteria"/>
</dbReference>
<evidence type="ECO:0000256" key="2">
    <source>
        <dbReference type="SAM" id="Phobius"/>
    </source>
</evidence>
<keyword evidence="1" id="KW-0175">Coiled coil</keyword>
<comment type="caution">
    <text evidence="3">The sequence shown here is derived from an EMBL/GenBank/DDBJ whole genome shotgun (WGS) entry which is preliminary data.</text>
</comment>
<evidence type="ECO:0000256" key="1">
    <source>
        <dbReference type="SAM" id="Coils"/>
    </source>
</evidence>
<keyword evidence="2" id="KW-0472">Membrane</keyword>
<keyword evidence="2" id="KW-0812">Transmembrane</keyword>
<proteinExistence type="predicted"/>
<keyword evidence="2" id="KW-1133">Transmembrane helix</keyword>
<evidence type="ECO:0000313" key="4">
    <source>
        <dbReference type="Proteomes" id="UP000030147"/>
    </source>
</evidence>
<dbReference type="RefSeq" id="WP_036816601.1">
    <property type="nucleotide sequence ID" value="NZ_AVBF01000007.1"/>
</dbReference>
<dbReference type="OrthoDB" id="2971140at2"/>
<feature type="coiled-coil region" evidence="1">
    <location>
        <begin position="46"/>
        <end position="88"/>
    </location>
</feature>
<dbReference type="AlphaFoldDB" id="A0A0A2TXE2"/>
<evidence type="ECO:0000313" key="3">
    <source>
        <dbReference type="EMBL" id="KGP73925.1"/>
    </source>
</evidence>
<evidence type="ECO:0008006" key="5">
    <source>
        <dbReference type="Google" id="ProtNLM"/>
    </source>
</evidence>
<sequence>MVEINLLEEKEKRNIVPYLLAILSLLLLIGVLSQVYFKQQHLLEKKTISENKITNLKEQQQTLQQTNKNNIQVAREELTKKASQLENQLFPSVDLLKRLITLLPKEGYFVTYSYIGDGTVNVKIQFESMQQIANYTNALEEESYIEGLLINMNAEEVTASQNNTNILPRYFATFEFLVIEDKWEKEFGESEI</sequence>
<dbReference type="STRING" id="1385514.N782_21250"/>
<organism evidence="3 4">
    <name type="scientific">Pontibacillus yanchengensis Y32</name>
    <dbReference type="NCBI Taxonomy" id="1385514"/>
    <lineage>
        <taxon>Bacteria</taxon>
        <taxon>Bacillati</taxon>
        <taxon>Bacillota</taxon>
        <taxon>Bacilli</taxon>
        <taxon>Bacillales</taxon>
        <taxon>Bacillaceae</taxon>
        <taxon>Pontibacillus</taxon>
    </lineage>
</organism>
<keyword evidence="4" id="KW-1185">Reference proteome</keyword>